<evidence type="ECO:0000313" key="4">
    <source>
        <dbReference type="Proteomes" id="UP000237819"/>
    </source>
</evidence>
<proteinExistence type="predicted"/>
<dbReference type="RefSeq" id="WP_105338945.1">
    <property type="nucleotide sequence ID" value="NZ_PUHZ01000025.1"/>
</dbReference>
<evidence type="ECO:0000259" key="2">
    <source>
        <dbReference type="PROSITE" id="PS50106"/>
    </source>
</evidence>
<dbReference type="SMART" id="SM00228">
    <property type="entry name" value="PDZ"/>
    <property type="match status" value="2"/>
</dbReference>
<dbReference type="SUPFAM" id="SSF50156">
    <property type="entry name" value="PDZ domain-like"/>
    <property type="match status" value="2"/>
</dbReference>
<evidence type="ECO:0000256" key="1">
    <source>
        <dbReference type="SAM" id="SignalP"/>
    </source>
</evidence>
<gene>
    <name evidence="3" type="ORF">C5Y93_28950</name>
</gene>
<dbReference type="EMBL" id="PUHZ01000025">
    <property type="protein sequence ID" value="PQO42364.1"/>
    <property type="molecule type" value="Genomic_DNA"/>
</dbReference>
<dbReference type="AlphaFoldDB" id="A0A2S8GE46"/>
<dbReference type="GO" id="GO:0008235">
    <property type="term" value="F:metalloexopeptidase activity"/>
    <property type="evidence" value="ECO:0007669"/>
    <property type="project" value="InterPro"/>
</dbReference>
<feature type="domain" description="PDZ" evidence="2">
    <location>
        <begin position="326"/>
        <end position="408"/>
    </location>
</feature>
<reference evidence="3 4" key="1">
    <citation type="submission" date="2018-02" db="EMBL/GenBank/DDBJ databases">
        <title>Comparative genomes isolates from brazilian mangrove.</title>
        <authorList>
            <person name="Araujo J.E."/>
            <person name="Taketani R.G."/>
            <person name="Silva M.C.P."/>
            <person name="Loureco M.V."/>
            <person name="Andreote F.D."/>
        </authorList>
    </citation>
    <scope>NUCLEOTIDE SEQUENCE [LARGE SCALE GENOMIC DNA]</scope>
    <source>
        <strain evidence="3 4">Nap-Phe MGV</strain>
    </source>
</reference>
<dbReference type="Gene3D" id="3.40.630.10">
    <property type="entry name" value="Zn peptidases"/>
    <property type="match status" value="1"/>
</dbReference>
<sequence length="520" mass="57103">MTMRIGTIATLFGFAVLSSAVAGDLSLTGAIETIQQADVKKHIDILADDSFEGRAAGSRGGRAAGNYLQQLFAKYGLKPAGDGGTYFQLFHGGSRNILGLLPGQADDGTGDLIIVGAHYDHVGYGNRKNSFGPFGYVHNGADDNASGTAALLEVVQALTEIKERPRHSILFVLWDGEEAGLLGSKYWVDHPTVDLERVRLYLNLDMVGRLRPQGVEVYGTRTVPGMRQAIARANASNGLKLDFRWEMTDNSDHYTFFLRSIPTLMFHTGLHEDYHRPQDDAHLINNEGIERVARLTARTIWEQANREKIPPFRERSRTEVESNRKRFETPRPLNRSRLGIRWKKEEQEEGQGLLISAVTADGPAAKAGIQPGDRLRSFAGIPFTDEATFLAQVQAAPEDVNVELDREGEGELISIAVTLDLHPAPVGIAWTNDPAEPGSVMLTSVTPGSVAAMAGLAALDRVYEVNGRRFDDSDQFKDLITRFDQPTKLLIDRNGRILEVTLPLEAIRPLLPSPEMSSGI</sequence>
<protein>
    <recommendedName>
        <fullName evidence="2">PDZ domain-containing protein</fullName>
    </recommendedName>
</protein>
<dbReference type="PANTHER" id="PTHR12147:SF26">
    <property type="entry name" value="PEPTIDASE M28 DOMAIN-CONTAINING PROTEIN"/>
    <property type="match status" value="1"/>
</dbReference>
<dbReference type="Gene3D" id="2.30.42.10">
    <property type="match status" value="2"/>
</dbReference>
<dbReference type="OrthoDB" id="9762302at2"/>
<feature type="domain" description="PDZ" evidence="2">
    <location>
        <begin position="401"/>
        <end position="495"/>
    </location>
</feature>
<name>A0A2S8GE46_9BACT</name>
<dbReference type="Pfam" id="PF17820">
    <property type="entry name" value="PDZ_6"/>
    <property type="match status" value="1"/>
</dbReference>
<dbReference type="InterPro" id="IPR007484">
    <property type="entry name" value="Peptidase_M28"/>
</dbReference>
<comment type="caution">
    <text evidence="3">The sequence shown here is derived from an EMBL/GenBank/DDBJ whole genome shotgun (WGS) entry which is preliminary data.</text>
</comment>
<keyword evidence="1" id="KW-0732">Signal</keyword>
<accession>A0A2S8GE46</accession>
<dbReference type="SUPFAM" id="SSF53187">
    <property type="entry name" value="Zn-dependent exopeptidases"/>
    <property type="match status" value="1"/>
</dbReference>
<dbReference type="PANTHER" id="PTHR12147">
    <property type="entry name" value="METALLOPEPTIDASE M28 FAMILY MEMBER"/>
    <property type="match status" value="1"/>
</dbReference>
<dbReference type="GO" id="GO:0006508">
    <property type="term" value="P:proteolysis"/>
    <property type="evidence" value="ECO:0007669"/>
    <property type="project" value="InterPro"/>
</dbReference>
<feature type="chain" id="PRO_5015729865" description="PDZ domain-containing protein" evidence="1">
    <location>
        <begin position="23"/>
        <end position="520"/>
    </location>
</feature>
<feature type="signal peptide" evidence="1">
    <location>
        <begin position="1"/>
        <end position="22"/>
    </location>
</feature>
<dbReference type="InterPro" id="IPR045175">
    <property type="entry name" value="M28_fam"/>
</dbReference>
<organism evidence="3 4">
    <name type="scientific">Blastopirellula marina</name>
    <dbReference type="NCBI Taxonomy" id="124"/>
    <lineage>
        <taxon>Bacteria</taxon>
        <taxon>Pseudomonadati</taxon>
        <taxon>Planctomycetota</taxon>
        <taxon>Planctomycetia</taxon>
        <taxon>Pirellulales</taxon>
        <taxon>Pirellulaceae</taxon>
        <taxon>Blastopirellula</taxon>
    </lineage>
</organism>
<evidence type="ECO:0000313" key="3">
    <source>
        <dbReference type="EMBL" id="PQO42364.1"/>
    </source>
</evidence>
<dbReference type="InterPro" id="IPR041489">
    <property type="entry name" value="PDZ_6"/>
</dbReference>
<dbReference type="Pfam" id="PF04389">
    <property type="entry name" value="Peptidase_M28"/>
    <property type="match status" value="1"/>
</dbReference>
<dbReference type="InterPro" id="IPR036034">
    <property type="entry name" value="PDZ_sf"/>
</dbReference>
<dbReference type="PROSITE" id="PS50106">
    <property type="entry name" value="PDZ"/>
    <property type="match status" value="2"/>
</dbReference>
<dbReference type="Proteomes" id="UP000237819">
    <property type="component" value="Unassembled WGS sequence"/>
</dbReference>
<dbReference type="InterPro" id="IPR001478">
    <property type="entry name" value="PDZ"/>
</dbReference>